<dbReference type="EMBL" id="JAJSOF020000015">
    <property type="protein sequence ID" value="KAJ4441777.1"/>
    <property type="molecule type" value="Genomic_DNA"/>
</dbReference>
<dbReference type="Proteomes" id="UP001148838">
    <property type="component" value="Unassembled WGS sequence"/>
</dbReference>
<comment type="caution">
    <text evidence="1">The sequence shown here is derived from an EMBL/GenBank/DDBJ whole genome shotgun (WGS) entry which is preliminary data.</text>
</comment>
<proteinExistence type="predicted"/>
<reference evidence="1 2" key="1">
    <citation type="journal article" date="2022" name="Allergy">
        <title>Genome assembly and annotation of Periplaneta americana reveal a comprehensive cockroach allergen profile.</title>
        <authorList>
            <person name="Wang L."/>
            <person name="Xiong Q."/>
            <person name="Saelim N."/>
            <person name="Wang L."/>
            <person name="Nong W."/>
            <person name="Wan A.T."/>
            <person name="Shi M."/>
            <person name="Liu X."/>
            <person name="Cao Q."/>
            <person name="Hui J.H.L."/>
            <person name="Sookrung N."/>
            <person name="Leung T.F."/>
            <person name="Tungtrongchitr A."/>
            <person name="Tsui S.K.W."/>
        </authorList>
    </citation>
    <scope>NUCLEOTIDE SEQUENCE [LARGE SCALE GENOMIC DNA]</scope>
    <source>
        <strain evidence="1">PWHHKU_190912</strain>
    </source>
</reference>
<evidence type="ECO:0000313" key="2">
    <source>
        <dbReference type="Proteomes" id="UP001148838"/>
    </source>
</evidence>
<keyword evidence="2" id="KW-1185">Reference proteome</keyword>
<accession>A0ABQ8T5K8</accession>
<protein>
    <submittedName>
        <fullName evidence="1">Uncharacterized protein</fullName>
    </submittedName>
</protein>
<gene>
    <name evidence="1" type="ORF">ANN_11635</name>
</gene>
<organism evidence="1 2">
    <name type="scientific">Periplaneta americana</name>
    <name type="common">American cockroach</name>
    <name type="synonym">Blatta americana</name>
    <dbReference type="NCBI Taxonomy" id="6978"/>
    <lineage>
        <taxon>Eukaryota</taxon>
        <taxon>Metazoa</taxon>
        <taxon>Ecdysozoa</taxon>
        <taxon>Arthropoda</taxon>
        <taxon>Hexapoda</taxon>
        <taxon>Insecta</taxon>
        <taxon>Pterygota</taxon>
        <taxon>Neoptera</taxon>
        <taxon>Polyneoptera</taxon>
        <taxon>Dictyoptera</taxon>
        <taxon>Blattodea</taxon>
        <taxon>Blattoidea</taxon>
        <taxon>Blattidae</taxon>
        <taxon>Blattinae</taxon>
        <taxon>Periplaneta</taxon>
    </lineage>
</organism>
<name>A0ABQ8T5K8_PERAM</name>
<evidence type="ECO:0000313" key="1">
    <source>
        <dbReference type="EMBL" id="KAJ4441777.1"/>
    </source>
</evidence>
<sequence>MEFRFQIPWFMDRLKRQSRIGVQRRIEQGRVCTRILHTLMWIPSIYLDIKKLLYHSLFESITLYGAELWEMTKAQERRMKAAELNFWRTCIRKTVTDRVRTEDIQMAVSRHTTIKDRIEEKRLTWYGHVQRKEGHRISRQILQWIPRRRKSEDVLAEPGWMEEDRSLSILSGLIYATFHRLYHSSVERRIDIAVVKWKTLEQKEIRVVHRRIECNRRRCQRVASIGKVCKKEAQVDEKEDRRKYNDGKWLREREKEHLKDRSYARVVDGLRRNYPDVTVPNNSTITGLIAGFKKCGSALLDNDERDCRFQQYKPIATGKTHWRGVALFHRGDHEEVKVYHRLDHCSASSSSATDSAWDIRVNPHPAIPTGKAPCEADLNNFKGKIVPERVPIPGPLVSWCRVEFLGSSVGGALYLYMCRLTTPGASCCGFGAIFGRHTCYTSDITRIYSHWKRAKYISMYRLTTSSVSSSGPAVTSSYASPPPPYVIAIELRRFSDFSPSKFYRDLSVEQRNPEGAQVKNHIWENCPNPPPRRPDDLWKPVQDAWDPVTEMTSRFHAHSTARCDRDGRKMN</sequence>